<dbReference type="CDD" id="cd22529">
    <property type="entry name" value="KH-II_NusA_rpt2"/>
    <property type="match status" value="1"/>
</dbReference>
<dbReference type="Pfam" id="PF13248">
    <property type="entry name" value="Zn_ribbon_3"/>
    <property type="match status" value="1"/>
</dbReference>
<dbReference type="InterPro" id="IPR025249">
    <property type="entry name" value="TF_NusA_KH_1st"/>
</dbReference>
<dbReference type="HAMAP" id="MF_00945_B">
    <property type="entry name" value="NusA_B"/>
    <property type="match status" value="1"/>
</dbReference>
<dbReference type="SUPFAM" id="SSF54814">
    <property type="entry name" value="Prokaryotic type KH domain (KH-domain type II)"/>
    <property type="match status" value="2"/>
</dbReference>
<dbReference type="InterPro" id="IPR010213">
    <property type="entry name" value="TF_NusA"/>
</dbReference>
<dbReference type="GO" id="GO:0003723">
    <property type="term" value="F:RNA binding"/>
    <property type="evidence" value="ECO:0007669"/>
    <property type="project" value="UniProtKB-KW"/>
</dbReference>
<proteinExistence type="inferred from homology"/>
<dbReference type="InterPro" id="IPR036555">
    <property type="entry name" value="NusA_N_sf"/>
</dbReference>
<dbReference type="InterPro" id="IPR012340">
    <property type="entry name" value="NA-bd_OB-fold"/>
</dbReference>
<dbReference type="InterPro" id="IPR009019">
    <property type="entry name" value="KH_sf_prok-type"/>
</dbReference>
<dbReference type="InterPro" id="IPR059113">
    <property type="entry name" value="Znf_ribbon"/>
</dbReference>
<dbReference type="CDD" id="cd02134">
    <property type="entry name" value="KH-II_NusA_rpt1"/>
    <property type="match status" value="1"/>
</dbReference>
<dbReference type="GO" id="GO:0006353">
    <property type="term" value="P:DNA-templated transcription termination"/>
    <property type="evidence" value="ECO:0007669"/>
    <property type="project" value="UniProtKB-KW"/>
</dbReference>
<organism evidence="8">
    <name type="scientific">bioreactor metagenome</name>
    <dbReference type="NCBI Taxonomy" id="1076179"/>
    <lineage>
        <taxon>unclassified sequences</taxon>
        <taxon>metagenomes</taxon>
        <taxon>ecological metagenomes</taxon>
    </lineage>
</organism>
<dbReference type="NCBIfam" id="TIGR01953">
    <property type="entry name" value="NusA"/>
    <property type="match status" value="1"/>
</dbReference>
<evidence type="ECO:0000256" key="2">
    <source>
        <dbReference type="ARBA" id="ARBA00022490"/>
    </source>
</evidence>
<feature type="domain" description="S1 motif" evidence="7">
    <location>
        <begin position="137"/>
        <end position="202"/>
    </location>
</feature>
<keyword evidence="4" id="KW-0694">RNA-binding</keyword>
<gene>
    <name evidence="8" type="ORF">SDC9_43816</name>
</gene>
<dbReference type="InterPro" id="IPR030842">
    <property type="entry name" value="TF_NusA_bacterial"/>
</dbReference>
<evidence type="ECO:0000256" key="1">
    <source>
        <dbReference type="ARBA" id="ARBA00022472"/>
    </source>
</evidence>
<comment type="caution">
    <text evidence="8">The sequence shown here is derived from an EMBL/GenBank/DDBJ whole genome shotgun (WGS) entry which is preliminary data.</text>
</comment>
<reference evidence="8" key="1">
    <citation type="submission" date="2019-08" db="EMBL/GenBank/DDBJ databases">
        <authorList>
            <person name="Kucharzyk K."/>
            <person name="Murdoch R.W."/>
            <person name="Higgins S."/>
            <person name="Loffler F."/>
        </authorList>
    </citation>
    <scope>NUCLEOTIDE SEQUENCE</scope>
</reference>
<evidence type="ECO:0000256" key="6">
    <source>
        <dbReference type="ARBA" id="ARBA00023163"/>
    </source>
</evidence>
<dbReference type="SUPFAM" id="SSF50249">
    <property type="entry name" value="Nucleic acid-binding proteins"/>
    <property type="match status" value="1"/>
</dbReference>
<sequence>MATEIGDAIRSMVAEKNISEELVISTIEDILRAAYKRKFGTDENAVIEFSEDYMSVELASRRKIVDDDNWYNEVTEIPLSEAKEIHEECEIGDELLIPVDLKEFDRISVQSAKQRAHQSFRDIQKDTLYSEYKAKEGQLIIGYYRRQLPNGDIYVDIGTTEGLLPRRNQSSRESYGSNDKIKCYVEKVEKAERGLRVVLSRTSPELIRKLFEVEVPEIAQNQIDIIKIVREAGYRSKVAVASRNDDIDPVGACVGLKGNRIQTIMSEIEGEKIDILRYDTNPANYIRNALSPAQVKDVVIIDKNIYHAVAIVEDSQLSLAIGKQGLNVRLANKLVDWMIDVKTQAQFDEMDIAKEARFRAESIFGNGEPIFEQEQIPQQEFVATEVAVEAEAESFVDEDEIALSELPLDSMLLKKLQFHDVYSVEEFINLSDEELAGFGDLNEEEIIAIKDTINEYVDIVEDEEDGETEYVCPNCGASITMDMTVCPSCGTGLAFEVE</sequence>
<dbReference type="Gene3D" id="2.40.50.140">
    <property type="entry name" value="Nucleic acid-binding proteins"/>
    <property type="match status" value="1"/>
</dbReference>
<evidence type="ECO:0000256" key="4">
    <source>
        <dbReference type="ARBA" id="ARBA00022884"/>
    </source>
</evidence>
<dbReference type="Gene3D" id="3.30.300.20">
    <property type="match status" value="2"/>
</dbReference>
<dbReference type="AlphaFoldDB" id="A0A644W1L1"/>
<dbReference type="PANTHER" id="PTHR22648">
    <property type="entry name" value="TRANSCRIPTION TERMINATION FACTOR NUSA"/>
    <property type="match status" value="1"/>
</dbReference>
<keyword evidence="3" id="KW-0889">Transcription antitermination</keyword>
<dbReference type="SMART" id="SM00316">
    <property type="entry name" value="S1"/>
    <property type="match status" value="1"/>
</dbReference>
<dbReference type="Pfam" id="PF13184">
    <property type="entry name" value="KH_NusA_1st"/>
    <property type="match status" value="1"/>
</dbReference>
<dbReference type="GO" id="GO:0031564">
    <property type="term" value="P:transcription antitermination"/>
    <property type="evidence" value="ECO:0007669"/>
    <property type="project" value="UniProtKB-KW"/>
</dbReference>
<evidence type="ECO:0000256" key="5">
    <source>
        <dbReference type="ARBA" id="ARBA00023015"/>
    </source>
</evidence>
<accession>A0A644W1L1</accession>
<dbReference type="InterPro" id="IPR003029">
    <property type="entry name" value="S1_domain"/>
</dbReference>
<name>A0A644W1L1_9ZZZZ</name>
<dbReference type="InterPro" id="IPR013735">
    <property type="entry name" value="TF_NusA_N"/>
</dbReference>
<dbReference type="Gene3D" id="3.30.1480.10">
    <property type="entry name" value="NusA, N-terminal domain"/>
    <property type="match status" value="1"/>
</dbReference>
<protein>
    <recommendedName>
        <fullName evidence="7">S1 motif domain-containing protein</fullName>
    </recommendedName>
</protein>
<keyword evidence="5" id="KW-0805">Transcription regulation</keyword>
<dbReference type="PANTHER" id="PTHR22648:SF0">
    <property type="entry name" value="TRANSCRIPTION TERMINATION_ANTITERMINATION PROTEIN NUSA"/>
    <property type="match status" value="1"/>
</dbReference>
<dbReference type="CDD" id="cd04455">
    <property type="entry name" value="S1_NusA"/>
    <property type="match status" value="1"/>
</dbReference>
<dbReference type="PROSITE" id="PS50126">
    <property type="entry name" value="S1"/>
    <property type="match status" value="1"/>
</dbReference>
<dbReference type="FunFam" id="3.30.300.20:FF:000005">
    <property type="entry name" value="Transcription termination/antitermination protein NusA"/>
    <property type="match status" value="1"/>
</dbReference>
<dbReference type="InterPro" id="IPR015946">
    <property type="entry name" value="KH_dom-like_a/b"/>
</dbReference>
<keyword evidence="6" id="KW-0804">Transcription</keyword>
<dbReference type="InterPro" id="IPR058582">
    <property type="entry name" value="KH_NusA_2nd"/>
</dbReference>
<keyword evidence="2" id="KW-0963">Cytoplasm</keyword>
<evidence type="ECO:0000313" key="8">
    <source>
        <dbReference type="EMBL" id="MPL97624.1"/>
    </source>
</evidence>
<dbReference type="Pfam" id="PF26594">
    <property type="entry name" value="KH_NusA_2nd"/>
    <property type="match status" value="1"/>
</dbReference>
<dbReference type="FunFam" id="3.30.300.20:FF:000002">
    <property type="entry name" value="Transcription termination/antitermination protein NusA"/>
    <property type="match status" value="1"/>
</dbReference>
<dbReference type="EMBL" id="VSSQ01000566">
    <property type="protein sequence ID" value="MPL97624.1"/>
    <property type="molecule type" value="Genomic_DNA"/>
</dbReference>
<dbReference type="Pfam" id="PF08529">
    <property type="entry name" value="NusA_N"/>
    <property type="match status" value="1"/>
</dbReference>
<dbReference type="GO" id="GO:0003700">
    <property type="term" value="F:DNA-binding transcription factor activity"/>
    <property type="evidence" value="ECO:0007669"/>
    <property type="project" value="InterPro"/>
</dbReference>
<evidence type="ECO:0000256" key="3">
    <source>
        <dbReference type="ARBA" id="ARBA00022814"/>
    </source>
</evidence>
<dbReference type="GO" id="GO:0005829">
    <property type="term" value="C:cytosol"/>
    <property type="evidence" value="ECO:0007669"/>
    <property type="project" value="TreeGrafter"/>
</dbReference>
<evidence type="ECO:0000259" key="7">
    <source>
        <dbReference type="PROSITE" id="PS50126"/>
    </source>
</evidence>
<dbReference type="SUPFAM" id="SSF69705">
    <property type="entry name" value="Transcription factor NusA, N-terminal domain"/>
    <property type="match status" value="1"/>
</dbReference>
<keyword evidence="1" id="KW-0806">Transcription termination</keyword>